<dbReference type="GO" id="GO:0046872">
    <property type="term" value="F:metal ion binding"/>
    <property type="evidence" value="ECO:0007669"/>
    <property type="project" value="UniProtKB-KW"/>
</dbReference>
<keyword evidence="6" id="KW-0378">Hydrolase</keyword>
<dbReference type="FunFam" id="3.40.50.1450:FF:000002">
    <property type="entry name" value="Hydrogenase 1 maturation protease"/>
    <property type="match status" value="1"/>
</dbReference>
<dbReference type="Proteomes" id="UP000033220">
    <property type="component" value="Chromosome DSM 122"/>
</dbReference>
<dbReference type="PANTHER" id="PTHR30302">
    <property type="entry name" value="HYDROGENASE 1 MATURATION PROTEASE"/>
    <property type="match status" value="1"/>
</dbReference>
<dbReference type="CDD" id="cd06062">
    <property type="entry name" value="H2MP_MemB-H2up"/>
    <property type="match status" value="1"/>
</dbReference>
<keyword evidence="11" id="KW-1185">Reference proteome</keyword>
<dbReference type="AlphaFoldDB" id="H6SN23"/>
<dbReference type="MEROPS" id="A31.002"/>
<accession>H6SN23</accession>
<evidence type="ECO:0000256" key="8">
    <source>
        <dbReference type="ARBA" id="ARBA00067626"/>
    </source>
</evidence>
<evidence type="ECO:0000313" key="11">
    <source>
        <dbReference type="Proteomes" id="UP000033220"/>
    </source>
</evidence>
<evidence type="ECO:0000256" key="7">
    <source>
        <dbReference type="ARBA" id="ARBA00058324"/>
    </source>
</evidence>
<sequence length="211" mass="22375">MISPAGTALDAEGPCEVLVLGIGNLLWADEGFGVRCVERLACLYEMAPGVRLMDGGTQGLYLVQYVTTARRLIVFDAIDYDQPPGTLRVVHGDAVPRFMGCRKMSLHQTGFQDVLAAADLLGSVPEAMALIGVQAEHLDDWGGPLRPSVAACLEPALDEAVALLAAWGFPCRRRAQPLPHSALLDPSLERTPFERAPLGGGSGAWGNGEGL</sequence>
<feature type="binding site" evidence="9">
    <location>
        <position position="30"/>
    </location>
    <ligand>
        <name>Ni(2+)</name>
        <dbReference type="ChEBI" id="CHEBI:49786"/>
    </ligand>
</feature>
<dbReference type="GO" id="GO:0016485">
    <property type="term" value="P:protein processing"/>
    <property type="evidence" value="ECO:0007669"/>
    <property type="project" value="InterPro"/>
</dbReference>
<dbReference type="KEGG" id="rpm:RSPPHO_00273"/>
<dbReference type="NCBIfam" id="TIGR00140">
    <property type="entry name" value="hupD"/>
    <property type="match status" value="1"/>
</dbReference>
<comment type="function">
    <text evidence="7">Not known. Could be involved in the processing of hydrogenase.</text>
</comment>
<evidence type="ECO:0000256" key="1">
    <source>
        <dbReference type="ARBA" id="ARBA00006814"/>
    </source>
</evidence>
<dbReference type="Pfam" id="PF01750">
    <property type="entry name" value="HycI"/>
    <property type="match status" value="1"/>
</dbReference>
<keyword evidence="3" id="KW-0645">Protease</keyword>
<dbReference type="PATRIC" id="fig|1150469.3.peg.329"/>
<dbReference type="HOGENOM" id="CLU_099037_0_1_5"/>
<comment type="similarity">
    <text evidence="1">Belongs to the peptidase A31 family.</text>
</comment>
<name>H6SN23_PARPM</name>
<dbReference type="RefSeq" id="WP_014413539.1">
    <property type="nucleotide sequence ID" value="NC_017059.1"/>
</dbReference>
<dbReference type="NCBIfam" id="TIGR00072">
    <property type="entry name" value="hydrog_prot"/>
    <property type="match status" value="1"/>
</dbReference>
<dbReference type="InterPro" id="IPR004419">
    <property type="entry name" value="Pept_A31_hyd_express"/>
</dbReference>
<dbReference type="InterPro" id="IPR000671">
    <property type="entry name" value="Peptidase_A31"/>
</dbReference>
<feature type="binding site" evidence="9">
    <location>
        <position position="76"/>
    </location>
    <ligand>
        <name>Ni(2+)</name>
        <dbReference type="ChEBI" id="CHEBI:49786"/>
    </ligand>
</feature>
<keyword evidence="4 9" id="KW-0479">Metal-binding</keyword>
<dbReference type="Gene3D" id="3.40.50.1450">
    <property type="entry name" value="HybD-like"/>
    <property type="match status" value="1"/>
</dbReference>
<evidence type="ECO:0000256" key="5">
    <source>
        <dbReference type="ARBA" id="ARBA00022750"/>
    </source>
</evidence>
<evidence type="ECO:0000256" key="3">
    <source>
        <dbReference type="ARBA" id="ARBA00022670"/>
    </source>
</evidence>
<evidence type="ECO:0000313" key="10">
    <source>
        <dbReference type="EMBL" id="CCG06899.1"/>
    </source>
</evidence>
<dbReference type="GO" id="GO:0008047">
    <property type="term" value="F:enzyme activator activity"/>
    <property type="evidence" value="ECO:0007669"/>
    <property type="project" value="InterPro"/>
</dbReference>
<proteinExistence type="inferred from homology"/>
<keyword evidence="5" id="KW-0064">Aspartyl protease</keyword>
<dbReference type="STRING" id="1150469.RSPPHO_00273"/>
<dbReference type="GO" id="GO:0004190">
    <property type="term" value="F:aspartic-type endopeptidase activity"/>
    <property type="evidence" value="ECO:0007669"/>
    <property type="project" value="UniProtKB-KW"/>
</dbReference>
<dbReference type="InterPro" id="IPR023430">
    <property type="entry name" value="Pept_HybD-like_dom_sf"/>
</dbReference>
<evidence type="ECO:0000256" key="2">
    <source>
        <dbReference type="ARBA" id="ARBA00022596"/>
    </source>
</evidence>
<dbReference type="eggNOG" id="COG0680">
    <property type="taxonomic scope" value="Bacteria"/>
</dbReference>
<dbReference type="SUPFAM" id="SSF53163">
    <property type="entry name" value="HybD-like"/>
    <property type="match status" value="1"/>
</dbReference>
<reference evidence="10 11" key="1">
    <citation type="submission" date="2012-02" db="EMBL/GenBank/DDBJ databases">
        <title>Shotgun genome sequence of Phaeospirillum photometricum DSM 122.</title>
        <authorList>
            <person name="Duquesne K."/>
            <person name="Sturgis J."/>
        </authorList>
    </citation>
    <scope>NUCLEOTIDE SEQUENCE [LARGE SCALE GENOMIC DNA]</scope>
    <source>
        <strain evidence="11">DSM122</strain>
    </source>
</reference>
<dbReference type="PRINTS" id="PR00446">
    <property type="entry name" value="HYDRGNUPTAKE"/>
</dbReference>
<dbReference type="PANTHER" id="PTHR30302:SF1">
    <property type="entry name" value="HYDROGENASE 2 MATURATION PROTEASE"/>
    <property type="match status" value="1"/>
</dbReference>
<evidence type="ECO:0000256" key="6">
    <source>
        <dbReference type="ARBA" id="ARBA00022801"/>
    </source>
</evidence>
<evidence type="ECO:0000256" key="4">
    <source>
        <dbReference type="ARBA" id="ARBA00022723"/>
    </source>
</evidence>
<organism evidence="10 11">
    <name type="scientific">Pararhodospirillum photometricum DSM 122</name>
    <dbReference type="NCBI Taxonomy" id="1150469"/>
    <lineage>
        <taxon>Bacteria</taxon>
        <taxon>Pseudomonadati</taxon>
        <taxon>Pseudomonadota</taxon>
        <taxon>Alphaproteobacteria</taxon>
        <taxon>Rhodospirillales</taxon>
        <taxon>Rhodospirillaceae</taxon>
        <taxon>Pararhodospirillum</taxon>
    </lineage>
</organism>
<evidence type="ECO:0000256" key="9">
    <source>
        <dbReference type="PIRSR" id="PIRSR604419-1"/>
    </source>
</evidence>
<feature type="binding site" evidence="9">
    <location>
        <position position="107"/>
    </location>
    <ligand>
        <name>Ni(2+)</name>
        <dbReference type="ChEBI" id="CHEBI:49786"/>
    </ligand>
</feature>
<gene>
    <name evidence="10" type="ORF">RSPPHO_00273</name>
</gene>
<dbReference type="EMBL" id="HE663493">
    <property type="protein sequence ID" value="CCG06899.1"/>
    <property type="molecule type" value="Genomic_DNA"/>
</dbReference>
<protein>
    <recommendedName>
        <fullName evidence="8">Hydrogenase expression/formation protein HupD</fullName>
    </recommendedName>
</protein>
<keyword evidence="2 9" id="KW-0533">Nickel</keyword>